<dbReference type="HOGENOM" id="CLU_000445_52_5_0"/>
<dbReference type="Gene3D" id="1.10.10.10">
    <property type="entry name" value="Winged helix-like DNA-binding domain superfamily/Winged helix DNA-binding domain"/>
    <property type="match status" value="1"/>
</dbReference>
<evidence type="ECO:0000256" key="1">
    <source>
        <dbReference type="ARBA" id="ARBA00022763"/>
    </source>
</evidence>
<reference evidence="4" key="1">
    <citation type="submission" date="2010-05" db="EMBL/GenBank/DDBJ databases">
        <title>The complete genome of Truepera radiovictris DSM 17093.</title>
        <authorList>
            <consortium name="US DOE Joint Genome Institute (JGI-PGF)"/>
            <person name="Lucas S."/>
            <person name="Copeland A."/>
            <person name="Lapidus A."/>
            <person name="Glavina del Rio T."/>
            <person name="Dalin E."/>
            <person name="Tice H."/>
            <person name="Bruce D."/>
            <person name="Goodwin L."/>
            <person name="Pitluck S."/>
            <person name="Kyrpides N."/>
            <person name="Mavromatis K."/>
            <person name="Ovchinnikova G."/>
            <person name="Munk A.C."/>
            <person name="Detter J.C."/>
            <person name="Han C."/>
            <person name="Tapia R."/>
            <person name="Land M."/>
            <person name="Hauser L."/>
            <person name="Markowitz V."/>
            <person name="Cheng J.-F."/>
            <person name="Hugenholtz P."/>
            <person name="Woyke T."/>
            <person name="Wu D."/>
            <person name="Tindall B."/>
            <person name="Pomrenke H.G."/>
            <person name="Brambilla E."/>
            <person name="Klenk H.-P."/>
            <person name="Eisen J.A."/>
        </authorList>
    </citation>
    <scope>NUCLEOTIDE SEQUENCE [LARGE SCALE GENOMIC DNA]</scope>
    <source>
        <strain evidence="4">DSM 17093 / CIP 108686 / LMG 22925 / RQ-24</strain>
    </source>
</reference>
<dbReference type="InterPro" id="IPR036217">
    <property type="entry name" value="MethylDNA_cys_MeTrfase_DNAb"/>
</dbReference>
<dbReference type="PANTHER" id="PTHR42942:SF1">
    <property type="entry name" value="ALKYLTRANSFERASE-LIKE PROTEIN 1"/>
    <property type="match status" value="1"/>
</dbReference>
<reference evidence="3 4" key="2">
    <citation type="journal article" date="2011" name="Stand. Genomic Sci.">
        <title>Complete genome sequence of Truepera radiovictrix type strain (RQ-24).</title>
        <authorList>
            <person name="Ivanova N."/>
            <person name="Rohde C."/>
            <person name="Munk C."/>
            <person name="Nolan M."/>
            <person name="Lucas S."/>
            <person name="Del Rio T.G."/>
            <person name="Tice H."/>
            <person name="Deshpande S."/>
            <person name="Cheng J.F."/>
            <person name="Tapia R."/>
            <person name="Han C."/>
            <person name="Goodwin L."/>
            <person name="Pitluck S."/>
            <person name="Liolios K."/>
            <person name="Mavromatis K."/>
            <person name="Mikhailova N."/>
            <person name="Pati A."/>
            <person name="Chen A."/>
            <person name="Palaniappan K."/>
            <person name="Land M."/>
            <person name="Hauser L."/>
            <person name="Chang Y.J."/>
            <person name="Jeffries C.D."/>
            <person name="Brambilla E."/>
            <person name="Rohde M."/>
            <person name="Goker M."/>
            <person name="Tindall B.J."/>
            <person name="Woyke T."/>
            <person name="Bristow J."/>
            <person name="Eisen J.A."/>
            <person name="Markowitz V."/>
            <person name="Hugenholtz P."/>
            <person name="Kyrpides N.C."/>
            <person name="Klenk H.P."/>
            <person name="Lapidus A."/>
        </authorList>
    </citation>
    <scope>NUCLEOTIDE SEQUENCE [LARGE SCALE GENOMIC DNA]</scope>
    <source>
        <strain evidence="4">DSM 17093 / CIP 108686 / LMG 22925 / RQ-24</strain>
    </source>
</reference>
<evidence type="ECO:0000259" key="2">
    <source>
        <dbReference type="Pfam" id="PF01035"/>
    </source>
</evidence>
<dbReference type="CDD" id="cd06445">
    <property type="entry name" value="ATase"/>
    <property type="match status" value="1"/>
</dbReference>
<dbReference type="eggNOG" id="COG3695">
    <property type="taxonomic scope" value="Bacteria"/>
</dbReference>
<feature type="domain" description="Methylated-DNA-[protein]-cysteine S-methyltransferase DNA binding" evidence="2">
    <location>
        <begin position="10"/>
        <end position="93"/>
    </location>
</feature>
<dbReference type="AlphaFoldDB" id="D7CT49"/>
<dbReference type="EMBL" id="CP002049">
    <property type="protein sequence ID" value="ADI15512.1"/>
    <property type="molecule type" value="Genomic_DNA"/>
</dbReference>
<dbReference type="Pfam" id="PF01035">
    <property type="entry name" value="DNA_binding_1"/>
    <property type="match status" value="1"/>
</dbReference>
<name>D7CT49_TRURR</name>
<dbReference type="PANTHER" id="PTHR42942">
    <property type="entry name" value="6-O-METHYLGUANINE DNA METHYLTRANSFERASE"/>
    <property type="match status" value="1"/>
</dbReference>
<evidence type="ECO:0000313" key="3">
    <source>
        <dbReference type="EMBL" id="ADI15512.1"/>
    </source>
</evidence>
<dbReference type="GO" id="GO:0006281">
    <property type="term" value="P:DNA repair"/>
    <property type="evidence" value="ECO:0007669"/>
    <property type="project" value="InterPro"/>
</dbReference>
<proteinExistence type="predicted"/>
<evidence type="ECO:0000313" key="4">
    <source>
        <dbReference type="Proteomes" id="UP000000379"/>
    </source>
</evidence>
<dbReference type="Proteomes" id="UP000000379">
    <property type="component" value="Chromosome"/>
</dbReference>
<gene>
    <name evidence="3" type="ordered locus">Trad_2403</name>
</gene>
<keyword evidence="4" id="KW-1185">Reference proteome</keyword>
<accession>D7CT49</accession>
<keyword evidence="1" id="KW-0227">DNA damage</keyword>
<dbReference type="KEGG" id="tra:Trad_2403"/>
<dbReference type="GO" id="GO:0003824">
    <property type="term" value="F:catalytic activity"/>
    <property type="evidence" value="ECO:0007669"/>
    <property type="project" value="InterPro"/>
</dbReference>
<dbReference type="RefSeq" id="WP_013178875.1">
    <property type="nucleotide sequence ID" value="NC_014221.1"/>
</dbReference>
<organism evidence="3 4">
    <name type="scientific">Truepera radiovictrix (strain DSM 17093 / CIP 108686 / LMG 22925 / RQ-24)</name>
    <dbReference type="NCBI Taxonomy" id="649638"/>
    <lineage>
        <taxon>Bacteria</taxon>
        <taxon>Thermotogati</taxon>
        <taxon>Deinococcota</taxon>
        <taxon>Deinococci</taxon>
        <taxon>Trueperales</taxon>
        <taxon>Trueperaceae</taxon>
        <taxon>Truepera</taxon>
    </lineage>
</organism>
<sequence length="111" mass="11796">MREQEVSAASFRQRVLALVAQVPAGCVVTYSQVALAAGHPGAARQVGGVLRGLSPREAAVVPWQRVVNARGGLSTYKVGAGELQRALLEAEGVRFDAAGRLDLARYRHLFA</sequence>
<dbReference type="InterPro" id="IPR036388">
    <property type="entry name" value="WH-like_DNA-bd_sf"/>
</dbReference>
<dbReference type="SUPFAM" id="SSF46767">
    <property type="entry name" value="Methylated DNA-protein cysteine methyltransferase, C-terminal domain"/>
    <property type="match status" value="1"/>
</dbReference>
<dbReference type="InterPro" id="IPR014048">
    <property type="entry name" value="MethylDNA_cys_MeTrfase_DNA-bd"/>
</dbReference>
<protein>
    <submittedName>
        <fullName evidence="3">Methylated-DNA/protein-cysteinemethyltransferase</fullName>
    </submittedName>
</protein>
<dbReference type="InterPro" id="IPR052520">
    <property type="entry name" value="ATL_DNA_repair"/>
</dbReference>
<dbReference type="NCBIfam" id="TIGR00589">
    <property type="entry name" value="ogt"/>
    <property type="match status" value="1"/>
</dbReference>